<protein>
    <submittedName>
        <fullName evidence="2">Uncharacterized protein</fullName>
    </submittedName>
</protein>
<comment type="caution">
    <text evidence="2">The sequence shown here is derived from an EMBL/GenBank/DDBJ whole genome shotgun (WGS) entry which is preliminary data.</text>
</comment>
<evidence type="ECO:0000256" key="1">
    <source>
        <dbReference type="SAM" id="MobiDB-lite"/>
    </source>
</evidence>
<dbReference type="Proteomes" id="UP000482800">
    <property type="component" value="Unassembled WGS sequence"/>
</dbReference>
<reference evidence="2 3" key="1">
    <citation type="submission" date="2020-03" db="EMBL/GenBank/DDBJ databases">
        <title>Whole genome shotgun sequence of Phytohabitans houttuyneae NBRC 108639.</title>
        <authorList>
            <person name="Komaki H."/>
            <person name="Tamura T."/>
        </authorList>
    </citation>
    <scope>NUCLEOTIDE SEQUENCE [LARGE SCALE GENOMIC DNA]</scope>
    <source>
        <strain evidence="2 3">NBRC 108639</strain>
    </source>
</reference>
<evidence type="ECO:0000313" key="2">
    <source>
        <dbReference type="EMBL" id="GFJ85778.1"/>
    </source>
</evidence>
<sequence>MTEGRDDALRELLLRANNADVNDPPFDIRAGLDEVLRRAAFERAAVENADLSTHSLGPPAPPARAGRGQVKAEVGASAGGDTGAAGITAPAVIETHHQRQSAASPGDGAVRVRISVMQIREIIKEKCGRESALWAQLQDEGFAGRTYEALAMELARYGTSVLLSFLHGGHIHAALRNVGRSVPGLTQALRDMTRDEVEELVGLTIAHALRLFRRNALAGYGWQPGGNTTVATYFVNTCTLCFSNAFREMAGHGRPKEETPVDSIPDEAGVTTIDIADRPGTLREAMDEKGIRGVLASIAEWTVEGYTQDEIAKELGTTPRAVEGKLRRLRDNLRRRGIRDQRGTMTAGHSPNVTGRRPRKFGRSTPPATVAACAVAAALGREDDARYIAYLTALGLVTSPRPRDQDVGVADMVGFAADPLYEVEARATLREFLDAAARPRSPAWWPTRGRRFTKRAVRAARETLRRIEKDVAPAVTAAPAGCSWPHARPSSSA</sequence>
<dbReference type="Gene3D" id="1.10.10.10">
    <property type="entry name" value="Winged helix-like DNA-binding domain superfamily/Winged helix DNA-binding domain"/>
    <property type="match status" value="1"/>
</dbReference>
<proteinExistence type="predicted"/>
<name>A0A6V8KT05_9ACTN</name>
<dbReference type="AlphaFoldDB" id="A0A6V8KT05"/>
<dbReference type="InterPro" id="IPR036388">
    <property type="entry name" value="WH-like_DNA-bd_sf"/>
</dbReference>
<feature type="region of interest" description="Disordered" evidence="1">
    <location>
        <begin position="343"/>
        <end position="365"/>
    </location>
</feature>
<organism evidence="2 3">
    <name type="scientific">Phytohabitans houttuyneae</name>
    <dbReference type="NCBI Taxonomy" id="1076126"/>
    <lineage>
        <taxon>Bacteria</taxon>
        <taxon>Bacillati</taxon>
        <taxon>Actinomycetota</taxon>
        <taxon>Actinomycetes</taxon>
        <taxon>Micromonosporales</taxon>
        <taxon>Micromonosporaceae</taxon>
    </lineage>
</organism>
<gene>
    <name evidence="2" type="ORF">Phou_099580</name>
</gene>
<accession>A0A6V8KT05</accession>
<dbReference type="EMBL" id="BLPF01000004">
    <property type="protein sequence ID" value="GFJ85778.1"/>
    <property type="molecule type" value="Genomic_DNA"/>
</dbReference>
<keyword evidence="3" id="KW-1185">Reference proteome</keyword>
<evidence type="ECO:0000313" key="3">
    <source>
        <dbReference type="Proteomes" id="UP000482800"/>
    </source>
</evidence>
<reference evidence="2 3" key="2">
    <citation type="submission" date="2020-03" db="EMBL/GenBank/DDBJ databases">
        <authorList>
            <person name="Ichikawa N."/>
            <person name="Kimura A."/>
            <person name="Kitahashi Y."/>
            <person name="Uohara A."/>
        </authorList>
    </citation>
    <scope>NUCLEOTIDE SEQUENCE [LARGE SCALE GENOMIC DNA]</scope>
    <source>
        <strain evidence="2 3">NBRC 108639</strain>
    </source>
</reference>